<evidence type="ECO:0000259" key="1">
    <source>
        <dbReference type="Pfam" id="PF19783"/>
    </source>
</evidence>
<comment type="caution">
    <text evidence="2">The sequence shown here is derived from an EMBL/GenBank/DDBJ whole genome shotgun (WGS) entry which is preliminary data.</text>
</comment>
<protein>
    <submittedName>
        <fullName evidence="2">DUF6268 family outer membrane beta-barrel protein</fullName>
    </submittedName>
</protein>
<keyword evidence="3" id="KW-1185">Reference proteome</keyword>
<feature type="domain" description="DUF6268" evidence="1">
    <location>
        <begin position="80"/>
        <end position="286"/>
    </location>
</feature>
<reference evidence="3" key="1">
    <citation type="journal article" date="2019" name="Int. J. Syst. Evol. Microbiol.">
        <title>The Global Catalogue of Microorganisms (GCM) 10K type strain sequencing project: providing services to taxonomists for standard genome sequencing and annotation.</title>
        <authorList>
            <consortium name="The Broad Institute Genomics Platform"/>
            <consortium name="The Broad Institute Genome Sequencing Center for Infectious Disease"/>
            <person name="Wu L."/>
            <person name="Ma J."/>
        </authorList>
    </citation>
    <scope>NUCLEOTIDE SEQUENCE [LARGE SCALE GENOMIC DNA]</scope>
    <source>
        <strain evidence="3">CCUG 62414</strain>
    </source>
</reference>
<evidence type="ECO:0000313" key="2">
    <source>
        <dbReference type="EMBL" id="MFD0989023.1"/>
    </source>
</evidence>
<dbReference type="EMBL" id="JBHTJI010000001">
    <property type="protein sequence ID" value="MFD0989023.1"/>
    <property type="molecule type" value="Genomic_DNA"/>
</dbReference>
<evidence type="ECO:0000313" key="3">
    <source>
        <dbReference type="Proteomes" id="UP001597061"/>
    </source>
</evidence>
<name>A0ABW3JF71_9FLAO</name>
<accession>A0ABW3JF71</accession>
<organism evidence="2 3">
    <name type="scientific">Mariniflexile jejuense</name>
    <dbReference type="NCBI Taxonomy" id="1173582"/>
    <lineage>
        <taxon>Bacteria</taxon>
        <taxon>Pseudomonadati</taxon>
        <taxon>Bacteroidota</taxon>
        <taxon>Flavobacteriia</taxon>
        <taxon>Flavobacteriales</taxon>
        <taxon>Flavobacteriaceae</taxon>
        <taxon>Mariniflexile</taxon>
    </lineage>
</organism>
<dbReference type="RefSeq" id="WP_379924598.1">
    <property type="nucleotide sequence ID" value="NZ_JBHTJI010000001.1"/>
</dbReference>
<dbReference type="Proteomes" id="UP001597061">
    <property type="component" value="Unassembled WGS sequence"/>
</dbReference>
<sequence length="290" mass="32298">MKKIIMVAFIISVGNKTYAQLSENLASFNYGLAPIGHDDIDFYKTDFKFNIPTTLKKGVLTNSLGFNNYRFNYTTDFSFSTEAISNLYDISYGLKYQLPITKTWLLTTSAKAAIVSNLTNAATKNDLLFTGDVFVAKTLGNEENPETLTLGLSYTTITGKPSLLPTVSYTKQVTNKFSFGVGFPKTFANYTINAINAIQLVFLVDGFYANLNDKIRVNQTTNADKISFSSTSLALAYNYEMDDYWGISFKGGYAFSNKYKLLNSDDALVFNFNTTSKPFFSAGITFNLKK</sequence>
<dbReference type="Pfam" id="PF19783">
    <property type="entry name" value="DUF6268"/>
    <property type="match status" value="1"/>
</dbReference>
<dbReference type="InterPro" id="IPR046235">
    <property type="entry name" value="DUF6268"/>
</dbReference>
<gene>
    <name evidence="2" type="ORF">ACFQ1R_02835</name>
</gene>
<proteinExistence type="predicted"/>